<dbReference type="AlphaFoldDB" id="Q7NGA4"/>
<organism evidence="2 3">
    <name type="scientific">Gloeobacter violaceus (strain ATCC 29082 / PCC 7421)</name>
    <dbReference type="NCBI Taxonomy" id="251221"/>
    <lineage>
        <taxon>Bacteria</taxon>
        <taxon>Bacillati</taxon>
        <taxon>Cyanobacteriota</taxon>
        <taxon>Cyanophyceae</taxon>
        <taxon>Gloeobacterales</taxon>
        <taxon>Gloeobacteraceae</taxon>
        <taxon>Gloeobacter</taxon>
    </lineage>
</organism>
<reference evidence="2 3" key="2">
    <citation type="journal article" date="2003" name="DNA Res.">
        <title>Complete genome structure of Gloeobacter violaceus PCC 7421, a cyanobacterium that lacks thylakoids (supplement).</title>
        <authorList>
            <person name="Nakamura Y."/>
            <person name="Kaneko T."/>
            <person name="Sato S."/>
            <person name="Mimuro M."/>
            <person name="Miyashita H."/>
            <person name="Tsuchiya T."/>
            <person name="Sasamoto S."/>
            <person name="Watanabe A."/>
            <person name="Kawashima K."/>
            <person name="Kishida Y."/>
            <person name="Kiyokawa C."/>
            <person name="Kohara M."/>
            <person name="Matsumoto M."/>
            <person name="Matsuno A."/>
            <person name="Nakazaki N."/>
            <person name="Shimpo S."/>
            <person name="Takeuchi C."/>
            <person name="Yamada M."/>
            <person name="Tabata S."/>
        </authorList>
    </citation>
    <scope>NUCLEOTIDE SEQUENCE [LARGE SCALE GENOMIC DNA]</scope>
    <source>
        <strain evidence="3">ATCC 29082 / PCC 7421</strain>
    </source>
</reference>
<dbReference type="Gene3D" id="2.120.10.30">
    <property type="entry name" value="TolB, C-terminal domain"/>
    <property type="match status" value="1"/>
</dbReference>
<dbReference type="PhylomeDB" id="Q7NGA4"/>
<dbReference type="PANTHER" id="PTHR19328">
    <property type="entry name" value="HEDGEHOG-INTERACTING PROTEIN"/>
    <property type="match status" value="1"/>
</dbReference>
<dbReference type="EnsemblBacteria" id="BAC91210">
    <property type="protein sequence ID" value="BAC91210"/>
    <property type="gene ID" value="BAC91210"/>
</dbReference>
<dbReference type="InParanoid" id="Q7NGA4"/>
<name>Q7NGA4_GLOVI</name>
<reference evidence="2 3" key="1">
    <citation type="journal article" date="2003" name="DNA Res.">
        <title>Complete genome structure of Gloeobacter violaceus PCC 7421, a cyanobacterium that lacks thylakoids.</title>
        <authorList>
            <person name="Nakamura Y."/>
            <person name="Kaneko T."/>
            <person name="Sato S."/>
            <person name="Mimuro M."/>
            <person name="Miyashita H."/>
            <person name="Tsuchiya T."/>
            <person name="Sasamoto S."/>
            <person name="Watanabe A."/>
            <person name="Kawashima K."/>
            <person name="Kishida Y."/>
            <person name="Kiyokawa C."/>
            <person name="Kohara M."/>
            <person name="Matsumoto M."/>
            <person name="Matsuno A."/>
            <person name="Nakazaki N."/>
            <person name="Shimpo S."/>
            <person name="Takeuchi C."/>
            <person name="Yamada M."/>
            <person name="Tabata S."/>
        </authorList>
    </citation>
    <scope>NUCLEOTIDE SEQUENCE [LARGE SCALE GENOMIC DNA]</scope>
    <source>
        <strain evidence="3">ATCC 29082 / PCC 7421</strain>
    </source>
</reference>
<dbReference type="eggNOG" id="COG2133">
    <property type="taxonomic scope" value="Bacteria"/>
</dbReference>
<evidence type="ECO:0000313" key="2">
    <source>
        <dbReference type="EMBL" id="BAC91210.1"/>
    </source>
</evidence>
<dbReference type="Gene3D" id="2.60.40.10">
    <property type="entry name" value="Immunoglobulins"/>
    <property type="match status" value="1"/>
</dbReference>
<evidence type="ECO:0000259" key="1">
    <source>
        <dbReference type="Pfam" id="PF22807"/>
    </source>
</evidence>
<dbReference type="InterPro" id="IPR011042">
    <property type="entry name" value="6-blade_b-propeller_TolB-like"/>
</dbReference>
<proteinExistence type="predicted"/>
<dbReference type="KEGG" id="gvi:gll3269"/>
<keyword evidence="3" id="KW-1185">Reference proteome</keyword>
<dbReference type="EMBL" id="BA000045">
    <property type="protein sequence ID" value="BAC91210.1"/>
    <property type="molecule type" value="Genomic_DNA"/>
</dbReference>
<evidence type="ECO:0000313" key="3">
    <source>
        <dbReference type="Proteomes" id="UP000000557"/>
    </source>
</evidence>
<dbReference type="Pfam" id="PF22807">
    <property type="entry name" value="TrAA12"/>
    <property type="match status" value="1"/>
</dbReference>
<dbReference type="RefSeq" id="WP_011143259.1">
    <property type="nucleotide sequence ID" value="NC_005125.1"/>
</dbReference>
<dbReference type="SUPFAM" id="SSF50952">
    <property type="entry name" value="Soluble quinoprotein glucose dehydrogenase"/>
    <property type="match status" value="1"/>
</dbReference>
<gene>
    <name evidence="2" type="ordered locus">gll3269</name>
</gene>
<dbReference type="InterPro" id="IPR013783">
    <property type="entry name" value="Ig-like_fold"/>
</dbReference>
<sequence>MTDRLRALIPGRASAVVFVGRAALGAAAACLLVQVGCAAVPTVPGAVVRAKVQVPTGMRTDKFSVDRYLNIPPNFDISVYARLSKPRFLAIAPNGDLLVSQPSTGKVLLVRPNGSGDPAIYDFAVDLRKPHDIVFHKIGSTQYVYIAETHQINRYIYTNGDTTAQSRQVIVTNLPDSSLSELEGAYGHELKNIALDTNNKLYVSIASTCNACFEDTVSDPVRAAIYRYNSDGTAGRLFAEGLRNAEGLAFLPGTTSLWAVVNNRDNIAYPFDDSTGNYGKVVPAYVDNHPPEEFTRVLDGGNYGWPFCNPNPDTTNGYFNMPFDRDYELNASGSVDCGGMNRIDRGIQAHSAPLGLTFLQSTNFTSLYRSGAVLGLHGSWNRTQRTGYKIAHFAWDSSTQRPGAQVDLVTGWVDSATQEYWGRPVDTAVDAQGNLLISDDSSGAIYKLTPKPGPVLSVVPDRPSYLQGEVMYTQAAVASSSAPSSVQFFVDGKAIWTEGASPYWLGGDQNAGSVVPGYGTRSLGAGSHSLSAKMTVKGVQYTSSTVQFEIAAPPAPAASVILDKVVYARGAKIYAQASVAAAAQPTSVQFYIDGKAVWTEKIAPYWLAGDQPDQANGYNTNNLTPGTHSLYAVVTVNGTQYTSATVHFQLL</sequence>
<dbReference type="OrthoDB" id="9770043at2"/>
<dbReference type="PANTHER" id="PTHR19328:SF53">
    <property type="entry name" value="MEMBRANE PROTEIN"/>
    <property type="match status" value="1"/>
</dbReference>
<dbReference type="HOGENOM" id="CLU_420789_0_0_3"/>
<dbReference type="InterPro" id="IPR011041">
    <property type="entry name" value="Quinoprot_gluc/sorb_DH_b-prop"/>
</dbReference>
<accession>Q7NGA4</accession>
<dbReference type="Proteomes" id="UP000000557">
    <property type="component" value="Chromosome"/>
</dbReference>
<protein>
    <submittedName>
        <fullName evidence="2">Gll3269 protein</fullName>
    </submittedName>
</protein>
<feature type="domain" description="Pyrroloquinoline quinone-dependent pyranose dehydrogenase beta-propeller" evidence="1">
    <location>
        <begin position="79"/>
        <end position="449"/>
    </location>
</feature>
<dbReference type="InterPro" id="IPR054539">
    <property type="entry name" value="Beta-prop_PDH"/>
</dbReference>